<keyword evidence="7" id="KW-1185">Reference proteome</keyword>
<gene>
    <name evidence="6" type="ORF">BABINDRAFT_123078</name>
</gene>
<dbReference type="RefSeq" id="XP_018986659.1">
    <property type="nucleotide sequence ID" value="XM_019126952.1"/>
</dbReference>
<evidence type="ECO:0000313" key="7">
    <source>
        <dbReference type="Proteomes" id="UP000094336"/>
    </source>
</evidence>
<dbReference type="Pfam" id="PF17068">
    <property type="entry name" value="RRG8"/>
    <property type="match status" value="1"/>
</dbReference>
<evidence type="ECO:0000256" key="3">
    <source>
        <dbReference type="ARBA" id="ARBA00006716"/>
    </source>
</evidence>
<comment type="similarity">
    <text evidence="3">Belongs to the RRG8 family.</text>
</comment>
<dbReference type="InterPro" id="IPR031415">
    <property type="entry name" value="Rrg8"/>
</dbReference>
<evidence type="ECO:0000256" key="4">
    <source>
        <dbReference type="ARBA" id="ARBA00013944"/>
    </source>
</evidence>
<evidence type="ECO:0000256" key="1">
    <source>
        <dbReference type="ARBA" id="ARBA00003548"/>
    </source>
</evidence>
<name>A0A1E3QUF7_9ASCO</name>
<dbReference type="EMBL" id="KV454428">
    <property type="protein sequence ID" value="ODQ81331.1"/>
    <property type="molecule type" value="Genomic_DNA"/>
</dbReference>
<sequence>MRLLRAIRTSWRYSGAGMAFRSKVLILPLGSRFVSTYKPKAPACVSPLVSRGDKWSRKPPKLHPSARVDRCYPDIKANPFARPLLSPPRFDTLSRRKIPRDFMLPMAVVQGESTKAYLMPFFEEAHVRSYAPNKRQMVRDTLNAVSGKKNNWKVFLPMKVKLNKDSMGAYDYAVKEDMEVIVHEYYKAKVMRMVESLVATGSLQKALFGTISASDKREFAVLAFGDVPAVSFTEIRGKRVAHIGVERMCGGDVELVEFLKLHFLADREGPVFLKLNKATGKLVAMMVRFSNYNEI</sequence>
<protein>
    <recommendedName>
        <fullName evidence="4">Required for respiratory growth protein 8, mitochondrial</fullName>
    </recommendedName>
</protein>
<comment type="subcellular location">
    <subcellularLocation>
        <location evidence="2">Mitochondrion</location>
    </subcellularLocation>
</comment>
<dbReference type="GeneID" id="30144806"/>
<reference evidence="7" key="1">
    <citation type="submission" date="2016-05" db="EMBL/GenBank/DDBJ databases">
        <title>Comparative genomics of biotechnologically important yeasts.</title>
        <authorList>
            <consortium name="DOE Joint Genome Institute"/>
            <person name="Riley R."/>
            <person name="Haridas S."/>
            <person name="Wolfe K.H."/>
            <person name="Lopes M.R."/>
            <person name="Hittinger C.T."/>
            <person name="Goker M."/>
            <person name="Salamov A."/>
            <person name="Wisecaver J."/>
            <person name="Long T.M."/>
            <person name="Aerts A.L."/>
            <person name="Barry K."/>
            <person name="Choi C."/>
            <person name="Clum A."/>
            <person name="Coughlan A.Y."/>
            <person name="Deshpande S."/>
            <person name="Douglass A.P."/>
            <person name="Hanson S.J."/>
            <person name="Klenk H.-P."/>
            <person name="Labutti K."/>
            <person name="Lapidus A."/>
            <person name="Lindquist E."/>
            <person name="Lipzen A."/>
            <person name="Meier-Kolthoff J.P."/>
            <person name="Ohm R.A."/>
            <person name="Otillar R.P."/>
            <person name="Pangilinan J."/>
            <person name="Peng Y."/>
            <person name="Rokas A."/>
            <person name="Rosa C.A."/>
            <person name="Scheuner C."/>
            <person name="Sibirny A.A."/>
            <person name="Slot J.C."/>
            <person name="Stielow J.B."/>
            <person name="Sun H."/>
            <person name="Kurtzman C.P."/>
            <person name="Blackwell M."/>
            <person name="Grigoriev I.V."/>
            <person name="Jeffries T.W."/>
        </authorList>
    </citation>
    <scope>NUCLEOTIDE SEQUENCE [LARGE SCALE GENOMIC DNA]</scope>
    <source>
        <strain evidence="7">NRRL Y-12698</strain>
    </source>
</reference>
<evidence type="ECO:0000313" key="6">
    <source>
        <dbReference type="EMBL" id="ODQ81331.1"/>
    </source>
</evidence>
<keyword evidence="5" id="KW-0496">Mitochondrion</keyword>
<dbReference type="Proteomes" id="UP000094336">
    <property type="component" value="Unassembled WGS sequence"/>
</dbReference>
<evidence type="ECO:0000256" key="5">
    <source>
        <dbReference type="ARBA" id="ARBA00023128"/>
    </source>
</evidence>
<dbReference type="GO" id="GO:0005739">
    <property type="term" value="C:mitochondrion"/>
    <property type="evidence" value="ECO:0007669"/>
    <property type="project" value="UniProtKB-SubCell"/>
</dbReference>
<evidence type="ECO:0000256" key="2">
    <source>
        <dbReference type="ARBA" id="ARBA00004173"/>
    </source>
</evidence>
<proteinExistence type="inferred from homology"/>
<dbReference type="AlphaFoldDB" id="A0A1E3QUF7"/>
<organism evidence="6 7">
    <name type="scientific">Babjeviella inositovora NRRL Y-12698</name>
    <dbReference type="NCBI Taxonomy" id="984486"/>
    <lineage>
        <taxon>Eukaryota</taxon>
        <taxon>Fungi</taxon>
        <taxon>Dikarya</taxon>
        <taxon>Ascomycota</taxon>
        <taxon>Saccharomycotina</taxon>
        <taxon>Pichiomycetes</taxon>
        <taxon>Serinales incertae sedis</taxon>
        <taxon>Babjeviella</taxon>
    </lineage>
</organism>
<accession>A0A1E3QUF7</accession>
<comment type="function">
    <text evidence="1">Required for respiratory activity and maintenance and expression of the mitochondrial genome.</text>
</comment>